<sequence>MLHVCITWQNRADKKPDLNQLHFCMAEDSSDSILSALIIPKIPNNGFDAHIFYYDFIKDVANFLLRNTRLHLPPKRTFTILEIEFYLRDEVNDHCDPFSHGHEHQLTCGEWYFHHVGRFGYRGGSRKGIDITFGSKNRNIYGGILIRAIRDDETNQVIEGPSLVVDKILELCGVDQQGGIRKLVEVKWKGQNGISKNMENSNGLVYLEKIDDENTNNVDMSMIIEKKRRKNATVVTSPFFTQAFSKRIKKDFHEDSSMNRSTSELVLYSSPRVGLTLFNTQPSPSCRLRYLLKPYRFFLFPHLLNKGKMQIVIGLYERFKNIDKVSEASNISRSVVERCIKEMTAGMNNGNINDFVGKKGRGANGNDYCRMVGVVRKWETETYNKSEREHI</sequence>
<protein>
    <submittedName>
        <fullName evidence="1">8607_t:CDS:1</fullName>
    </submittedName>
</protein>
<gene>
    <name evidence="1" type="ORF">SPELUC_LOCUS1501</name>
</gene>
<dbReference type="Proteomes" id="UP000789366">
    <property type="component" value="Unassembled WGS sequence"/>
</dbReference>
<name>A0ACA9KDF8_9GLOM</name>
<accession>A0ACA9KDF8</accession>
<comment type="caution">
    <text evidence="1">The sequence shown here is derived from an EMBL/GenBank/DDBJ whole genome shotgun (WGS) entry which is preliminary data.</text>
</comment>
<keyword evidence="2" id="KW-1185">Reference proteome</keyword>
<proteinExistence type="predicted"/>
<dbReference type="EMBL" id="CAJVPW010000816">
    <property type="protein sequence ID" value="CAG8466607.1"/>
    <property type="molecule type" value="Genomic_DNA"/>
</dbReference>
<reference evidence="1" key="1">
    <citation type="submission" date="2021-06" db="EMBL/GenBank/DDBJ databases">
        <authorList>
            <person name="Kallberg Y."/>
            <person name="Tangrot J."/>
            <person name="Rosling A."/>
        </authorList>
    </citation>
    <scope>NUCLEOTIDE SEQUENCE</scope>
    <source>
        <strain evidence="1">28 12/20/2015</strain>
    </source>
</reference>
<evidence type="ECO:0000313" key="1">
    <source>
        <dbReference type="EMBL" id="CAG8466607.1"/>
    </source>
</evidence>
<evidence type="ECO:0000313" key="2">
    <source>
        <dbReference type="Proteomes" id="UP000789366"/>
    </source>
</evidence>
<organism evidence="1 2">
    <name type="scientific">Cetraspora pellucida</name>
    <dbReference type="NCBI Taxonomy" id="1433469"/>
    <lineage>
        <taxon>Eukaryota</taxon>
        <taxon>Fungi</taxon>
        <taxon>Fungi incertae sedis</taxon>
        <taxon>Mucoromycota</taxon>
        <taxon>Glomeromycotina</taxon>
        <taxon>Glomeromycetes</taxon>
        <taxon>Diversisporales</taxon>
        <taxon>Gigasporaceae</taxon>
        <taxon>Cetraspora</taxon>
    </lineage>
</organism>